<gene>
    <name evidence="1" type="ORF">UFOVP140_17</name>
</gene>
<organism evidence="1">
    <name type="scientific">uncultured Caudovirales phage</name>
    <dbReference type="NCBI Taxonomy" id="2100421"/>
    <lineage>
        <taxon>Viruses</taxon>
        <taxon>Duplodnaviria</taxon>
        <taxon>Heunggongvirae</taxon>
        <taxon>Uroviricota</taxon>
        <taxon>Caudoviricetes</taxon>
        <taxon>Peduoviridae</taxon>
        <taxon>Maltschvirus</taxon>
        <taxon>Maltschvirus maltsch</taxon>
    </lineage>
</organism>
<accession>A0A6J5LI70</accession>
<name>A0A6J5LI70_9CAUD</name>
<sequence length="78" mass="8805">MSSRLIIEKPVRRIKGFCGDAHPIARIGFAINRTIKGKRGFTLGTPPNVVYQYLGTLPRPTLNDLYSLAELKFEMERA</sequence>
<dbReference type="EMBL" id="LR796271">
    <property type="protein sequence ID" value="CAB4133003.1"/>
    <property type="molecule type" value="Genomic_DNA"/>
</dbReference>
<evidence type="ECO:0000313" key="1">
    <source>
        <dbReference type="EMBL" id="CAB4133003.1"/>
    </source>
</evidence>
<proteinExistence type="predicted"/>
<reference evidence="1" key="1">
    <citation type="submission" date="2020-04" db="EMBL/GenBank/DDBJ databases">
        <authorList>
            <person name="Chiriac C."/>
            <person name="Salcher M."/>
            <person name="Ghai R."/>
            <person name="Kavagutti S V."/>
        </authorList>
    </citation>
    <scope>NUCLEOTIDE SEQUENCE</scope>
</reference>
<protein>
    <submittedName>
        <fullName evidence="1">Uncharacterized protein</fullName>
    </submittedName>
</protein>